<sequence length="41" mass="4492">MMAAIVYLLLTMRAHRLTPARLAVATGFYTLFALGLIPILS</sequence>
<feature type="transmembrane region" description="Helical" evidence="1">
    <location>
        <begin position="24"/>
        <end position="40"/>
    </location>
</feature>
<name>A0ABW0XPV3_9ACTN</name>
<keyword evidence="1" id="KW-0812">Transmembrane</keyword>
<dbReference type="RefSeq" id="WP_381212149.1">
    <property type="nucleotide sequence ID" value="NZ_JBHSPC010000042.1"/>
</dbReference>
<organism evidence="2 3">
    <name type="scientific">Streptomyces incanus</name>
    <dbReference type="NCBI Taxonomy" id="887453"/>
    <lineage>
        <taxon>Bacteria</taxon>
        <taxon>Bacillati</taxon>
        <taxon>Actinomycetota</taxon>
        <taxon>Actinomycetes</taxon>
        <taxon>Kitasatosporales</taxon>
        <taxon>Streptomycetaceae</taxon>
        <taxon>Streptomyces</taxon>
    </lineage>
</organism>
<comment type="caution">
    <text evidence="2">The sequence shown here is derived from an EMBL/GenBank/DDBJ whole genome shotgun (WGS) entry which is preliminary data.</text>
</comment>
<keyword evidence="1" id="KW-0472">Membrane</keyword>
<accession>A0ABW0XPV3</accession>
<dbReference type="Proteomes" id="UP001596183">
    <property type="component" value="Unassembled WGS sequence"/>
</dbReference>
<keyword evidence="1" id="KW-1133">Transmembrane helix</keyword>
<proteinExistence type="predicted"/>
<protein>
    <submittedName>
        <fullName evidence="2">Uncharacterized protein</fullName>
    </submittedName>
</protein>
<evidence type="ECO:0000313" key="3">
    <source>
        <dbReference type="Proteomes" id="UP001596183"/>
    </source>
</evidence>
<evidence type="ECO:0000313" key="2">
    <source>
        <dbReference type="EMBL" id="MFC5671664.1"/>
    </source>
</evidence>
<keyword evidence="3" id="KW-1185">Reference proteome</keyword>
<reference evidence="3" key="1">
    <citation type="journal article" date="2019" name="Int. J. Syst. Evol. Microbiol.">
        <title>The Global Catalogue of Microorganisms (GCM) 10K type strain sequencing project: providing services to taxonomists for standard genome sequencing and annotation.</title>
        <authorList>
            <consortium name="The Broad Institute Genomics Platform"/>
            <consortium name="The Broad Institute Genome Sequencing Center for Infectious Disease"/>
            <person name="Wu L."/>
            <person name="Ma J."/>
        </authorList>
    </citation>
    <scope>NUCLEOTIDE SEQUENCE [LARGE SCALE GENOMIC DNA]</scope>
    <source>
        <strain evidence="3">JCM 13852</strain>
    </source>
</reference>
<gene>
    <name evidence="2" type="ORF">ACFP2V_16510</name>
</gene>
<evidence type="ECO:0000256" key="1">
    <source>
        <dbReference type="SAM" id="Phobius"/>
    </source>
</evidence>
<dbReference type="EMBL" id="JBHSPC010000042">
    <property type="protein sequence ID" value="MFC5671664.1"/>
    <property type="molecule type" value="Genomic_DNA"/>
</dbReference>